<protein>
    <submittedName>
        <fullName evidence="2">Uncharacterized protein</fullName>
    </submittedName>
</protein>
<name>A0A0D0D566_9AGAM</name>
<feature type="region of interest" description="Disordered" evidence="1">
    <location>
        <begin position="79"/>
        <end position="106"/>
    </location>
</feature>
<dbReference type="HOGENOM" id="CLU_2298385_0_0_1"/>
<dbReference type="InParanoid" id="A0A0D0D566"/>
<evidence type="ECO:0000256" key="1">
    <source>
        <dbReference type="SAM" id="MobiDB-lite"/>
    </source>
</evidence>
<dbReference type="AlphaFoldDB" id="A0A0D0D566"/>
<evidence type="ECO:0000313" key="3">
    <source>
        <dbReference type="Proteomes" id="UP000054538"/>
    </source>
</evidence>
<organism evidence="2 3">
    <name type="scientific">Paxillus rubicundulus Ve08.2h10</name>
    <dbReference type="NCBI Taxonomy" id="930991"/>
    <lineage>
        <taxon>Eukaryota</taxon>
        <taxon>Fungi</taxon>
        <taxon>Dikarya</taxon>
        <taxon>Basidiomycota</taxon>
        <taxon>Agaricomycotina</taxon>
        <taxon>Agaricomycetes</taxon>
        <taxon>Agaricomycetidae</taxon>
        <taxon>Boletales</taxon>
        <taxon>Paxilineae</taxon>
        <taxon>Paxillaceae</taxon>
        <taxon>Paxillus</taxon>
    </lineage>
</organism>
<reference evidence="2 3" key="1">
    <citation type="submission" date="2014-04" db="EMBL/GenBank/DDBJ databases">
        <authorList>
            <consortium name="DOE Joint Genome Institute"/>
            <person name="Kuo A."/>
            <person name="Kohler A."/>
            <person name="Jargeat P."/>
            <person name="Nagy L.G."/>
            <person name="Floudas D."/>
            <person name="Copeland A."/>
            <person name="Barry K.W."/>
            <person name="Cichocki N."/>
            <person name="Veneault-Fourrey C."/>
            <person name="LaButti K."/>
            <person name="Lindquist E.A."/>
            <person name="Lipzen A."/>
            <person name="Lundell T."/>
            <person name="Morin E."/>
            <person name="Murat C."/>
            <person name="Sun H."/>
            <person name="Tunlid A."/>
            <person name="Henrissat B."/>
            <person name="Grigoriev I.V."/>
            <person name="Hibbett D.S."/>
            <person name="Martin F."/>
            <person name="Nordberg H.P."/>
            <person name="Cantor M.N."/>
            <person name="Hua S.X."/>
        </authorList>
    </citation>
    <scope>NUCLEOTIDE SEQUENCE [LARGE SCALE GENOMIC DNA]</scope>
    <source>
        <strain evidence="2 3">Ve08.2h10</strain>
    </source>
</reference>
<dbReference type="EMBL" id="KN828281">
    <property type="protein sequence ID" value="KIK75189.1"/>
    <property type="molecule type" value="Genomic_DNA"/>
</dbReference>
<dbReference type="Proteomes" id="UP000054538">
    <property type="component" value="Unassembled WGS sequence"/>
</dbReference>
<gene>
    <name evidence="2" type="ORF">PAXRUDRAFT_19204</name>
</gene>
<evidence type="ECO:0000313" key="2">
    <source>
        <dbReference type="EMBL" id="KIK75189.1"/>
    </source>
</evidence>
<proteinExistence type="predicted"/>
<dbReference type="OrthoDB" id="2679535at2759"/>
<accession>A0A0D0D566</accession>
<reference evidence="3" key="2">
    <citation type="submission" date="2015-01" db="EMBL/GenBank/DDBJ databases">
        <title>Evolutionary Origins and Diversification of the Mycorrhizal Mutualists.</title>
        <authorList>
            <consortium name="DOE Joint Genome Institute"/>
            <consortium name="Mycorrhizal Genomics Consortium"/>
            <person name="Kohler A."/>
            <person name="Kuo A."/>
            <person name="Nagy L.G."/>
            <person name="Floudas D."/>
            <person name="Copeland A."/>
            <person name="Barry K.W."/>
            <person name="Cichocki N."/>
            <person name="Veneault-Fourrey C."/>
            <person name="LaButti K."/>
            <person name="Lindquist E.A."/>
            <person name="Lipzen A."/>
            <person name="Lundell T."/>
            <person name="Morin E."/>
            <person name="Murat C."/>
            <person name="Riley R."/>
            <person name="Ohm R."/>
            <person name="Sun H."/>
            <person name="Tunlid A."/>
            <person name="Henrissat B."/>
            <person name="Grigoriev I.V."/>
            <person name="Hibbett D.S."/>
            <person name="Martin F."/>
        </authorList>
    </citation>
    <scope>NUCLEOTIDE SEQUENCE [LARGE SCALE GENOMIC DNA]</scope>
    <source>
        <strain evidence="3">Ve08.2h10</strain>
    </source>
</reference>
<sequence>MSSPSAEHGHVGSIGWLLAGINIEDSQDLVREAIHQLPADPTAIQNADAMAKQLALQSKVQKHQDEADSFMDGFDILEHSRPMKPMDDGGLLASPDGGIGPLDAEE</sequence>
<keyword evidence="3" id="KW-1185">Reference proteome</keyword>